<evidence type="ECO:0000256" key="1">
    <source>
        <dbReference type="RuleBase" id="RU003814"/>
    </source>
</evidence>
<dbReference type="PANTHER" id="PTHR43475:SF2">
    <property type="entry name" value="RIBOSE 1,5-BISPHOSPHATE ISOMERASE"/>
    <property type="match status" value="1"/>
</dbReference>
<dbReference type="SUPFAM" id="SSF100950">
    <property type="entry name" value="NagB/RpiA/CoA transferase-like"/>
    <property type="match status" value="1"/>
</dbReference>
<proteinExistence type="inferred from homology"/>
<dbReference type="RefSeq" id="WP_091958718.1">
    <property type="nucleotide sequence ID" value="NZ_FOLH01000001.1"/>
</dbReference>
<dbReference type="Proteomes" id="UP000199058">
    <property type="component" value="Unassembled WGS sequence"/>
</dbReference>
<dbReference type="GO" id="GO:0003743">
    <property type="term" value="F:translation initiation factor activity"/>
    <property type="evidence" value="ECO:0007669"/>
    <property type="project" value="UniProtKB-KW"/>
</dbReference>
<reference evidence="3 4" key="1">
    <citation type="submission" date="2016-10" db="EMBL/GenBank/DDBJ databases">
        <authorList>
            <person name="de Groot N.N."/>
        </authorList>
    </citation>
    <scope>NUCLEOTIDE SEQUENCE [LARGE SCALE GENOMIC DNA]</scope>
    <source>
        <strain evidence="3 4">DSM 18438</strain>
    </source>
</reference>
<dbReference type="STRING" id="1122252.SAMN05660443_0529"/>
<dbReference type="InterPro" id="IPR037171">
    <property type="entry name" value="NagB/RpiA_transferase-like"/>
</dbReference>
<comment type="similarity">
    <text evidence="1">Belongs to the eIF-2B alpha/beta/delta subunits family.</text>
</comment>
<evidence type="ECO:0000313" key="4">
    <source>
        <dbReference type="Proteomes" id="UP000199058"/>
    </source>
</evidence>
<dbReference type="Gene3D" id="1.20.120.420">
    <property type="entry name" value="translation initiation factor eif-2b, domain 1"/>
    <property type="match status" value="1"/>
</dbReference>
<keyword evidence="2" id="KW-0175">Coiled coil</keyword>
<keyword evidence="3" id="KW-0396">Initiation factor</keyword>
<evidence type="ECO:0000256" key="2">
    <source>
        <dbReference type="SAM" id="Coils"/>
    </source>
</evidence>
<feature type="coiled-coil region" evidence="2">
    <location>
        <begin position="46"/>
        <end position="116"/>
    </location>
</feature>
<dbReference type="InterPro" id="IPR042529">
    <property type="entry name" value="IF_2B-like_C"/>
</dbReference>
<gene>
    <name evidence="3" type="ORF">SAMN05660443_0529</name>
</gene>
<keyword evidence="3" id="KW-0648">Protein biosynthesis</keyword>
<dbReference type="Pfam" id="PF01008">
    <property type="entry name" value="IF-2B"/>
    <property type="match status" value="1"/>
</dbReference>
<dbReference type="AlphaFoldDB" id="A0A1I1ED67"/>
<keyword evidence="4" id="KW-1185">Reference proteome</keyword>
<dbReference type="InterPro" id="IPR027363">
    <property type="entry name" value="M1Pi_N"/>
</dbReference>
<dbReference type="OrthoDB" id="6113936at2"/>
<dbReference type="GO" id="GO:0019509">
    <property type="term" value="P:L-methionine salvage from methylthioadenosine"/>
    <property type="evidence" value="ECO:0007669"/>
    <property type="project" value="TreeGrafter"/>
</dbReference>
<dbReference type="GO" id="GO:0046523">
    <property type="term" value="F:S-methyl-5-thioribose-1-phosphate isomerase activity"/>
    <property type="evidence" value="ECO:0007669"/>
    <property type="project" value="TreeGrafter"/>
</dbReference>
<evidence type="ECO:0000313" key="3">
    <source>
        <dbReference type="EMBL" id="SFB85061.1"/>
    </source>
</evidence>
<organism evidence="3 4">
    <name type="scientific">Marinospirillum celere</name>
    <dbReference type="NCBI Taxonomy" id="1122252"/>
    <lineage>
        <taxon>Bacteria</taxon>
        <taxon>Pseudomonadati</taxon>
        <taxon>Pseudomonadota</taxon>
        <taxon>Gammaproteobacteria</taxon>
        <taxon>Oceanospirillales</taxon>
        <taxon>Oceanospirillaceae</taxon>
        <taxon>Marinospirillum</taxon>
    </lineage>
</organism>
<protein>
    <submittedName>
        <fullName evidence="3">Translation initiation factor eIF-2B subunit delta</fullName>
    </submittedName>
</protein>
<dbReference type="EMBL" id="FOLH01000001">
    <property type="protein sequence ID" value="SFB85061.1"/>
    <property type="molecule type" value="Genomic_DNA"/>
</dbReference>
<dbReference type="InterPro" id="IPR000649">
    <property type="entry name" value="IF-2B-related"/>
</dbReference>
<sequence>MIYAKDNADFKARRLRAVKEDLNSGASTLARKTLEDMIDFADCCVAADTRELVEELEDLVQKLLTARPSIQAVRNALLRWSDCLESLPEDDLKAARQEAQTAAKEVIQELKAAQKGAVRACVDELKDGMTLMTLSTSSGVMALFEACHLHGIQIQAIITESRPGMEGRKLARFLSKLDIPTQFISEAQMAYFVPQADKVIVGADSLLRDGSLVNKAGSKLLALAARDSGVPFWVLAESFKHSLIPAEDVTLEEMSEDELQLEPLSSVTVRNIYFDLVPARLITAWVDEQGVRVEFRSLAEMPRGRLLGR</sequence>
<dbReference type="Gene3D" id="3.40.50.10470">
    <property type="entry name" value="Translation initiation factor eif-2b, domain 2"/>
    <property type="match status" value="1"/>
</dbReference>
<name>A0A1I1ED67_9GAMM</name>
<dbReference type="PANTHER" id="PTHR43475">
    <property type="entry name" value="METHYLTHIORIBOSE-1-PHOSPHATE ISOMERASE"/>
    <property type="match status" value="1"/>
</dbReference>
<accession>A0A1I1ED67</accession>